<comment type="similarity">
    <text evidence="3">Belongs to the COX11/CtaG family.</text>
</comment>
<dbReference type="Proteomes" id="UP000030856">
    <property type="component" value="Unassembled WGS sequence"/>
</dbReference>
<gene>
    <name evidence="12" type="ORF">BOV88_00830</name>
    <name evidence="11" type="ORF">JV46_24780</name>
</gene>
<evidence type="ECO:0000256" key="3">
    <source>
        <dbReference type="ARBA" id="ARBA00009620"/>
    </source>
</evidence>
<dbReference type="PANTHER" id="PTHR21320:SF3">
    <property type="entry name" value="CYTOCHROME C OXIDASE ASSEMBLY PROTEIN COX11, MITOCHONDRIAL-RELATED"/>
    <property type="match status" value="1"/>
</dbReference>
<dbReference type="Proteomes" id="UP000190962">
    <property type="component" value="Unassembled WGS sequence"/>
</dbReference>
<keyword evidence="9 10" id="KW-0472">Membrane</keyword>
<reference evidence="11 13" key="1">
    <citation type="journal article" date="2014" name="BMC Genomics">
        <title>The genome of the intracellular bacterium of the coastal bivalve, Solemya velum: a blueprint for thriving in and out of symbiosis.</title>
        <authorList>
            <person name="Dmytrenko O."/>
            <person name="Russell S.L."/>
            <person name="Loo W.T."/>
            <person name="Fontanez K.M."/>
            <person name="Liao L."/>
            <person name="Roeselers G."/>
            <person name="Sharma R."/>
            <person name="Stewart F.J."/>
            <person name="Newton I.L."/>
            <person name="Woyke T."/>
            <person name="Wu D."/>
            <person name="Lang J.M."/>
            <person name="Eisen J.A."/>
            <person name="Cavanaugh C.M."/>
        </authorList>
    </citation>
    <scope>NUCLEOTIDE SEQUENCE [LARGE SCALE GENOMIC DNA]</scope>
    <source>
        <strain evidence="11 13">WH</strain>
    </source>
</reference>
<dbReference type="GO" id="GO:0005886">
    <property type="term" value="C:plasma membrane"/>
    <property type="evidence" value="ECO:0007669"/>
    <property type="project" value="UniProtKB-SubCell"/>
</dbReference>
<sequence length="189" mass="20926">MSNQPKSNRKLGLGLASIVVGMFGFGFAMVPLYGLFCDITGINRAGGTGRVAVSDVTMLGVDHDRKVRVDFDSTLNAGLNWEVTPQTTTLEVHPGKVYDVSYRVRNNSDHAVVAQAIPSITPWQATEHFNKTECFCFEQQTLQPGESADLGLRFVLSRTLPEKYNTVTLSYTFMDTNRDKMIRNAVSAR</sequence>
<dbReference type="EMBL" id="JRAA01000003">
    <property type="protein sequence ID" value="KHF24064.1"/>
    <property type="molecule type" value="Genomic_DNA"/>
</dbReference>
<evidence type="ECO:0000313" key="13">
    <source>
        <dbReference type="Proteomes" id="UP000030856"/>
    </source>
</evidence>
<evidence type="ECO:0000256" key="5">
    <source>
        <dbReference type="ARBA" id="ARBA00022692"/>
    </source>
</evidence>
<keyword evidence="5 10" id="KW-0812">Transmembrane</keyword>
<dbReference type="PANTHER" id="PTHR21320">
    <property type="entry name" value="CYTOCHROME C OXIDASE ASSEMBLY PROTEIN COX11-RELATED"/>
    <property type="match status" value="1"/>
</dbReference>
<feature type="transmembrane region" description="Helical" evidence="10">
    <location>
        <begin position="12"/>
        <end position="36"/>
    </location>
</feature>
<keyword evidence="13" id="KW-1185">Reference proteome</keyword>
<protein>
    <recommendedName>
        <fullName evidence="4">Cytochrome c oxidase assembly protein CtaG</fullName>
    </recommendedName>
</protein>
<comment type="caution">
    <text evidence="11">The sequence shown here is derived from an EMBL/GenBank/DDBJ whole genome shotgun (WGS) entry which is preliminary data.</text>
</comment>
<reference evidence="12 14" key="2">
    <citation type="submission" date="2016-11" db="EMBL/GenBank/DDBJ databases">
        <title>Mixed transmission modes and dynamic genome evolution in an obligate animal-bacterial symbiosis.</title>
        <authorList>
            <person name="Russell S.L."/>
            <person name="Corbett-Detig R.B."/>
            <person name="Cavanaugh C.M."/>
        </authorList>
    </citation>
    <scope>NUCLEOTIDE SEQUENCE [LARGE SCALE GENOMIC DNA]</scope>
    <source>
        <strain evidence="12">MA-KB16</strain>
    </source>
</reference>
<evidence type="ECO:0000256" key="9">
    <source>
        <dbReference type="ARBA" id="ARBA00023136"/>
    </source>
</evidence>
<dbReference type="InterPro" id="IPR007533">
    <property type="entry name" value="Cyt_c_oxidase_assmbl_CtaG"/>
</dbReference>
<dbReference type="NCBIfam" id="NF003465">
    <property type="entry name" value="PRK05089.1"/>
    <property type="match status" value="1"/>
</dbReference>
<keyword evidence="8" id="KW-0186">Copper</keyword>
<evidence type="ECO:0000256" key="2">
    <source>
        <dbReference type="ARBA" id="ARBA00004382"/>
    </source>
</evidence>
<dbReference type="eggNOG" id="COG3175">
    <property type="taxonomic scope" value="Bacteria"/>
</dbReference>
<keyword evidence="7 10" id="KW-1133">Transmembrane helix</keyword>
<dbReference type="EMBL" id="MPNX01000001">
    <property type="protein sequence ID" value="OOY36174.1"/>
    <property type="molecule type" value="Genomic_DNA"/>
</dbReference>
<accession>A0A0B0H860</accession>
<evidence type="ECO:0000256" key="1">
    <source>
        <dbReference type="ARBA" id="ARBA00004007"/>
    </source>
</evidence>
<evidence type="ECO:0000256" key="7">
    <source>
        <dbReference type="ARBA" id="ARBA00022989"/>
    </source>
</evidence>
<evidence type="ECO:0000256" key="8">
    <source>
        <dbReference type="ARBA" id="ARBA00023008"/>
    </source>
</evidence>
<dbReference type="SUPFAM" id="SSF110111">
    <property type="entry name" value="Ctag/Cox11"/>
    <property type="match status" value="1"/>
</dbReference>
<evidence type="ECO:0000313" key="11">
    <source>
        <dbReference type="EMBL" id="KHF24064.1"/>
    </source>
</evidence>
<dbReference type="AlphaFoldDB" id="A0A0B0H860"/>
<dbReference type="GO" id="GO:0005507">
    <property type="term" value="F:copper ion binding"/>
    <property type="evidence" value="ECO:0007669"/>
    <property type="project" value="InterPro"/>
</dbReference>
<proteinExistence type="inferred from homology"/>
<dbReference type="GeneID" id="86990617"/>
<name>A0A0B0H860_SOVGS</name>
<evidence type="ECO:0000256" key="4">
    <source>
        <dbReference type="ARBA" id="ARBA00015384"/>
    </source>
</evidence>
<comment type="function">
    <text evidence="1">Exerts its effect at some terminal stage of cytochrome c oxidase synthesis, probably by being involved in the insertion of the copper B into subunit I.</text>
</comment>
<evidence type="ECO:0000313" key="12">
    <source>
        <dbReference type="EMBL" id="OOY36174.1"/>
    </source>
</evidence>
<dbReference type="PATRIC" id="fig|2340.3.peg.2141"/>
<dbReference type="Pfam" id="PF04442">
    <property type="entry name" value="CtaG_Cox11"/>
    <property type="match status" value="1"/>
</dbReference>
<dbReference type="OrthoDB" id="9804841at2"/>
<evidence type="ECO:0000256" key="10">
    <source>
        <dbReference type="SAM" id="Phobius"/>
    </source>
</evidence>
<dbReference type="RefSeq" id="WP_043118094.1">
    <property type="nucleotide sequence ID" value="NZ_JRAA01000003.1"/>
</dbReference>
<keyword evidence="6" id="KW-0735">Signal-anchor</keyword>
<dbReference type="STRING" id="2340.JV46_24780"/>
<dbReference type="PIRSF" id="PIRSF005413">
    <property type="entry name" value="COX11"/>
    <property type="match status" value="1"/>
</dbReference>
<evidence type="ECO:0000256" key="6">
    <source>
        <dbReference type="ARBA" id="ARBA00022968"/>
    </source>
</evidence>
<dbReference type="Gene3D" id="2.60.370.10">
    <property type="entry name" value="Ctag/Cox11"/>
    <property type="match status" value="1"/>
</dbReference>
<evidence type="ECO:0000313" key="14">
    <source>
        <dbReference type="Proteomes" id="UP000190962"/>
    </source>
</evidence>
<organism evidence="11 13">
    <name type="scientific">Solemya velum gill symbiont</name>
    <dbReference type="NCBI Taxonomy" id="2340"/>
    <lineage>
        <taxon>Bacteria</taxon>
        <taxon>Pseudomonadati</taxon>
        <taxon>Pseudomonadota</taxon>
        <taxon>Gammaproteobacteria</taxon>
        <taxon>sulfur-oxidizing symbionts</taxon>
    </lineage>
</organism>
<dbReference type="InterPro" id="IPR023471">
    <property type="entry name" value="CtaG/Cox11_dom_sf"/>
</dbReference>
<comment type="subcellular location">
    <subcellularLocation>
        <location evidence="2">Cell inner membrane</location>
        <topology evidence="2">Single-pass type II membrane protein</topology>
        <orientation evidence="2">Periplasmic side</orientation>
    </subcellularLocation>
</comment>